<protein>
    <submittedName>
        <fullName evidence="1">Uncharacterized protein</fullName>
    </submittedName>
</protein>
<dbReference type="RefSeq" id="WP_016154338.1">
    <property type="nucleotide sequence ID" value="NZ_JABXQT010000001.1"/>
</dbReference>
<gene>
    <name evidence="1" type="ORF">HV056_22250</name>
</gene>
<proteinExistence type="predicted"/>
<comment type="caution">
    <text evidence="1">The sequence shown here is derived from an EMBL/GenBank/DDBJ whole genome shotgun (WGS) entry which is preliminary data.</text>
</comment>
<sequence>MLKGIGSFIGMALLLLAAGCMAGYIYGGVQWSTYRALARAVSAFWWASGALFLLGIVYRIVFNRLSSVCGVLFTAAIAIALVLTGLHFAVGGGWWH</sequence>
<dbReference type="PROSITE" id="PS51257">
    <property type="entry name" value="PROKAR_LIPOPROTEIN"/>
    <property type="match status" value="1"/>
</dbReference>
<evidence type="ECO:0000313" key="1">
    <source>
        <dbReference type="EMBL" id="MBA8079231.1"/>
    </source>
</evidence>
<evidence type="ECO:0000313" key="2">
    <source>
        <dbReference type="Proteomes" id="UP000533461"/>
    </source>
</evidence>
<dbReference type="GeneID" id="61386643"/>
<organism evidence="1 2">
    <name type="scientific">Enterobacter asburiae</name>
    <dbReference type="NCBI Taxonomy" id="61645"/>
    <lineage>
        <taxon>Bacteria</taxon>
        <taxon>Pseudomonadati</taxon>
        <taxon>Pseudomonadota</taxon>
        <taxon>Gammaproteobacteria</taxon>
        <taxon>Enterobacterales</taxon>
        <taxon>Enterobacteriaceae</taxon>
        <taxon>Enterobacter</taxon>
        <taxon>Enterobacter cloacae complex</taxon>
    </lineage>
</organism>
<dbReference type="Proteomes" id="UP000533461">
    <property type="component" value="Unassembled WGS sequence"/>
</dbReference>
<reference evidence="1 2" key="1">
    <citation type="submission" date="2020-06" db="EMBL/GenBank/DDBJ databases">
        <title>REHAB project genomes.</title>
        <authorList>
            <person name="Shaw L.P."/>
        </authorList>
    </citation>
    <scope>NUCLEOTIDE SEQUENCE [LARGE SCALE GENOMIC DNA]</scope>
    <source>
        <strain evidence="1 2">RHBSTW-00074</strain>
    </source>
</reference>
<dbReference type="AlphaFoldDB" id="A0A7W3DI47"/>
<name>A0A7W3DI47_ENTAS</name>
<dbReference type="EMBL" id="JABXRP010000002">
    <property type="protein sequence ID" value="MBA8079231.1"/>
    <property type="molecule type" value="Genomic_DNA"/>
</dbReference>
<accession>A0A7W3DI47</accession>